<dbReference type="Gene3D" id="1.10.472.170">
    <property type="match status" value="1"/>
</dbReference>
<organism evidence="1 2">
    <name type="scientific">Striga hermonthica</name>
    <name type="common">Purple witchweed</name>
    <name type="synonym">Buchnera hermonthica</name>
    <dbReference type="NCBI Taxonomy" id="68872"/>
    <lineage>
        <taxon>Eukaryota</taxon>
        <taxon>Viridiplantae</taxon>
        <taxon>Streptophyta</taxon>
        <taxon>Embryophyta</taxon>
        <taxon>Tracheophyta</taxon>
        <taxon>Spermatophyta</taxon>
        <taxon>Magnoliopsida</taxon>
        <taxon>eudicotyledons</taxon>
        <taxon>Gunneridae</taxon>
        <taxon>Pentapetalae</taxon>
        <taxon>asterids</taxon>
        <taxon>lamiids</taxon>
        <taxon>Lamiales</taxon>
        <taxon>Orobanchaceae</taxon>
        <taxon>Buchnereae</taxon>
        <taxon>Striga</taxon>
    </lineage>
</organism>
<name>A0A9N7MY02_STRHE</name>
<dbReference type="EMBL" id="CACSLK010016728">
    <property type="protein sequence ID" value="CAA0817777.1"/>
    <property type="molecule type" value="Genomic_DNA"/>
</dbReference>
<protein>
    <submittedName>
        <fullName evidence="1">Uncharacterized protein</fullName>
    </submittedName>
</protein>
<reference evidence="1" key="1">
    <citation type="submission" date="2019-12" db="EMBL/GenBank/DDBJ databases">
        <authorList>
            <person name="Scholes J."/>
        </authorList>
    </citation>
    <scope>NUCLEOTIDE SEQUENCE</scope>
</reference>
<dbReference type="PANTHER" id="PTHR48428:SF1">
    <property type="entry name" value="PLANT-SPECIFIC TFIIB-RELATED PROTEIN PTF2"/>
    <property type="match status" value="1"/>
</dbReference>
<dbReference type="SUPFAM" id="SSF47954">
    <property type="entry name" value="Cyclin-like"/>
    <property type="match status" value="2"/>
</dbReference>
<dbReference type="AlphaFoldDB" id="A0A9N7MY02"/>
<proteinExistence type="predicted"/>
<dbReference type="OrthoDB" id="511529at2759"/>
<dbReference type="InterPro" id="IPR036915">
    <property type="entry name" value="Cyclin-like_sf"/>
</dbReference>
<dbReference type="InterPro" id="IPR053340">
    <property type="entry name" value="PTF2"/>
</dbReference>
<gene>
    <name evidence="1" type="ORF">SHERM_17167</name>
</gene>
<evidence type="ECO:0000313" key="1">
    <source>
        <dbReference type="EMBL" id="CAA0817777.1"/>
    </source>
</evidence>
<sequence length="570" mass="64316">MDNSRPCHSCRERTLAKDGESGKISCMSCGAVEEFDDFQEHFGGFTGPTGTNVRVGTAGTGSVNNYKENKIFKAQKLIDDFMCRFELSVSKSREVRILIEKITDGEYGQGNWFPVLIGACTYVVMRNAQKVMPIVKIADSVGCDVYQLGRMIGRVVDFLDMKLPEFDIVNSFEHAVENCSSFSQVSKDTIGKMLKQGVFLVQCLIKWFVTTGRKPMPVVAAVLVFVAELNQLSVKLEDIANELHVALSTCRMRYKELLERLVEVARVLPWGKDVTVKNVLKNAPYIIQYMEMKSMAKSGDKNPSFEFSQCDIQELVEDCLRTDTGSYSAEESRLNYFDINRPSNSSGVSLDNFRISPECLTMIYSNFKDEISLVKANAEMIGVEKNIGKRRKHIDLHSCIDWWSGKSDLSKKLFLKEVLKKDVGLDVTPPSFGKACLAYEKRRERIKTAKSRIQRIMNPEISCSGKGDDPSLVVSAKSGEKRKRVKAVVDWEDFIIETLLLHNVNEEDIEKGHYKVLLDLHVFNYCSTEYPVLLANPTSIVSANWGSPIWQFKFFENGCGQSFDLYLGLS</sequence>
<evidence type="ECO:0000313" key="2">
    <source>
        <dbReference type="Proteomes" id="UP001153555"/>
    </source>
</evidence>
<dbReference type="PANTHER" id="PTHR48428">
    <property type="entry name" value="PLANT-SPECIFIC TFIIB-RELATED PROTEIN PTF2"/>
    <property type="match status" value="1"/>
</dbReference>
<comment type="caution">
    <text evidence="1">The sequence shown here is derived from an EMBL/GenBank/DDBJ whole genome shotgun (WGS) entry which is preliminary data.</text>
</comment>
<keyword evidence="2" id="KW-1185">Reference proteome</keyword>
<accession>A0A9N7MY02</accession>
<dbReference type="CDD" id="cd00043">
    <property type="entry name" value="CYCLIN_SF"/>
    <property type="match status" value="1"/>
</dbReference>
<dbReference type="Gene3D" id="1.10.472.10">
    <property type="entry name" value="Cyclin-like"/>
    <property type="match status" value="1"/>
</dbReference>
<dbReference type="Proteomes" id="UP001153555">
    <property type="component" value="Unassembled WGS sequence"/>
</dbReference>